<dbReference type="InterPro" id="IPR001509">
    <property type="entry name" value="Epimerase_deHydtase"/>
</dbReference>
<dbReference type="InterPro" id="IPR051397">
    <property type="entry name" value="Zn-ADH-like_protein"/>
</dbReference>
<dbReference type="Gene3D" id="3.40.50.720">
    <property type="entry name" value="NAD(P)-binding Rossmann-like Domain"/>
    <property type="match status" value="1"/>
</dbReference>
<organism evidence="2 3">
    <name type="scientific">Streptomyces hoynatensis</name>
    <dbReference type="NCBI Taxonomy" id="1141874"/>
    <lineage>
        <taxon>Bacteria</taxon>
        <taxon>Bacillati</taxon>
        <taxon>Actinomycetota</taxon>
        <taxon>Actinomycetes</taxon>
        <taxon>Kitasatosporales</taxon>
        <taxon>Streptomycetaceae</taxon>
        <taxon>Streptomyces</taxon>
    </lineage>
</organism>
<dbReference type="CDD" id="cd05289">
    <property type="entry name" value="MDR_like_2"/>
    <property type="match status" value="1"/>
</dbReference>
<dbReference type="InterPro" id="IPR036291">
    <property type="entry name" value="NAD(P)-bd_dom_sf"/>
</dbReference>
<dbReference type="AlphaFoldDB" id="A0A3A9ZGV0"/>
<dbReference type="InterPro" id="IPR011032">
    <property type="entry name" value="GroES-like_sf"/>
</dbReference>
<accession>A0A3A9ZGV0</accession>
<evidence type="ECO:0000313" key="3">
    <source>
        <dbReference type="Proteomes" id="UP000272474"/>
    </source>
</evidence>
<dbReference type="Pfam" id="PF01370">
    <property type="entry name" value="Epimerase"/>
    <property type="match status" value="1"/>
</dbReference>
<dbReference type="PANTHER" id="PTHR43677">
    <property type="entry name" value="SHORT-CHAIN DEHYDROGENASE/REDUCTASE"/>
    <property type="match status" value="1"/>
</dbReference>
<dbReference type="Gene3D" id="3.90.180.10">
    <property type="entry name" value="Medium-chain alcohol dehydrogenases, catalytic domain"/>
    <property type="match status" value="1"/>
</dbReference>
<dbReference type="GO" id="GO:0016491">
    <property type="term" value="F:oxidoreductase activity"/>
    <property type="evidence" value="ECO:0007669"/>
    <property type="project" value="InterPro"/>
</dbReference>
<dbReference type="OrthoDB" id="3727682at2"/>
<feature type="domain" description="Enoyl reductase (ER)" evidence="1">
    <location>
        <begin position="9"/>
        <end position="303"/>
    </location>
</feature>
<dbReference type="Pfam" id="PF08240">
    <property type="entry name" value="ADH_N"/>
    <property type="match status" value="1"/>
</dbReference>
<dbReference type="InterPro" id="IPR020843">
    <property type="entry name" value="ER"/>
</dbReference>
<keyword evidence="3" id="KW-1185">Reference proteome</keyword>
<name>A0A3A9ZGV0_9ACTN</name>
<dbReference type="Proteomes" id="UP000272474">
    <property type="component" value="Unassembled WGS sequence"/>
</dbReference>
<evidence type="ECO:0000259" key="1">
    <source>
        <dbReference type="SMART" id="SM00829"/>
    </source>
</evidence>
<dbReference type="SUPFAM" id="SSF51735">
    <property type="entry name" value="NAD(P)-binding Rossmann-fold domains"/>
    <property type="match status" value="1"/>
</dbReference>
<dbReference type="RefSeq" id="WP_120674578.1">
    <property type="nucleotide sequence ID" value="NZ_RBAL01000001.1"/>
</dbReference>
<dbReference type="SMART" id="SM00829">
    <property type="entry name" value="PKS_ER"/>
    <property type="match status" value="1"/>
</dbReference>
<sequence length="306" mass="30433">MRAVVMLDAAPGEPVVADVPVPRPAEDELLVKVAGASVNGLDVAAASGRLEAAAGRRRPLALGRDFSGTVVAIGAGVTEFGVGEAVFGALPMPGRGVGSLAEYLTVPVGQGVARIPGGVTPRDAGVLAVAGSAALAAVEAVRPEPGEAVLVVGATGGVGSFAVQYAAQRGARVIATARPGVETQFVRDLAGREGRVVDRSRELTAQVRRLEPGGVAAVLHLAGDASPLPGLLAPGGRLASTLGPTAQGARAVTADPDAATLKRLGEDVAAGRIEVRITRTYSLGEAPTAFTNFAAGTLGKLAVSVA</sequence>
<dbReference type="PANTHER" id="PTHR43677:SF4">
    <property type="entry name" value="QUINONE OXIDOREDUCTASE-LIKE PROTEIN 2"/>
    <property type="match status" value="1"/>
</dbReference>
<dbReference type="EMBL" id="RBAL01000001">
    <property type="protein sequence ID" value="RKN46924.1"/>
    <property type="molecule type" value="Genomic_DNA"/>
</dbReference>
<gene>
    <name evidence="2" type="ORF">D7294_01595</name>
</gene>
<dbReference type="SUPFAM" id="SSF50129">
    <property type="entry name" value="GroES-like"/>
    <property type="match status" value="1"/>
</dbReference>
<dbReference type="InterPro" id="IPR013154">
    <property type="entry name" value="ADH-like_N"/>
</dbReference>
<protein>
    <submittedName>
        <fullName evidence="2">NADP-dependent oxidoreductase</fullName>
    </submittedName>
</protein>
<evidence type="ECO:0000313" key="2">
    <source>
        <dbReference type="EMBL" id="RKN46924.1"/>
    </source>
</evidence>
<reference evidence="2 3" key="1">
    <citation type="journal article" date="2014" name="Int. J. Syst. Evol. Microbiol.">
        <title>Streptomyces hoynatensis sp. nov., isolated from deep marine sediment.</title>
        <authorList>
            <person name="Veyisoglu A."/>
            <person name="Sahin N."/>
        </authorList>
    </citation>
    <scope>NUCLEOTIDE SEQUENCE [LARGE SCALE GENOMIC DNA]</scope>
    <source>
        <strain evidence="2 3">KCTC 29097</strain>
    </source>
</reference>
<proteinExistence type="predicted"/>
<comment type="caution">
    <text evidence="2">The sequence shown here is derived from an EMBL/GenBank/DDBJ whole genome shotgun (WGS) entry which is preliminary data.</text>
</comment>